<comment type="caution">
    <text evidence="7">The sequence shown here is derived from an EMBL/GenBank/DDBJ whole genome shotgun (WGS) entry which is preliminary data.</text>
</comment>
<dbReference type="NCBIfam" id="TIGR01967">
    <property type="entry name" value="DEAH_box_HrpA"/>
    <property type="match status" value="1"/>
</dbReference>
<keyword evidence="1" id="KW-0547">Nucleotide-binding</keyword>
<keyword evidence="3 7" id="KW-0347">Helicase</keyword>
<dbReference type="SUPFAM" id="SSF52540">
    <property type="entry name" value="P-loop containing nucleoside triphosphate hydrolases"/>
    <property type="match status" value="1"/>
</dbReference>
<feature type="domain" description="Helicase ATP-binding" evidence="5">
    <location>
        <begin position="88"/>
        <end position="251"/>
    </location>
</feature>
<evidence type="ECO:0000313" key="7">
    <source>
        <dbReference type="EMBL" id="MCM4079545.1"/>
    </source>
</evidence>
<evidence type="ECO:0000256" key="4">
    <source>
        <dbReference type="ARBA" id="ARBA00022840"/>
    </source>
</evidence>
<sequence>MSTTPAAPALAELRGRINELLPRDERRLHRRLEGTRRIRDEDARAAALSEISAEVEKAAARLAARVAGVPAIGYPQSLPVSQRKDDILAAIRDHQVVVVAGETGSGKTTQIPKICIELGRGVRGQIGHTQPRRIAARTVAERIAEEVGRPLGTTVGYKVRFTDQVSDDTMVKVMTDGILLAEIQNDRNLYRYDTLIIDEAHERSLNIDFILGYLRELLPRRPELKLIITSATIETQRFAEHFADKDGKPAPVIEVSGRTFPVETRYRPLVTTTEDDTEEPQDQVDGIADAVDELGREGDGDILVFLSGEREIRDTADALGKRNLRNTDIVPLYGRLSAAEQHKVFERHSQRRVVLATNVAETSLTVPGIRYVIDPGTARISRYSHRLKVQRLPIEAVSQASANQRKGRCGRVADGICIRLYSEEDFEARPEFTEPEILRTNLASVILQMTNLGLGDLAKFPFIDPPDRRNITDGVKLLEELGALDDRKLTPLGRQLAQLPVDPRLARMVIEADRQECLAEVMVIAAALSIQDPRERPTEKQQQADEKHARFTDKESDFFSYLNLWRYLREKQQELSGNQFRRLCRSEFLNYLRVREWQDIYAQLRQVARTLGLSLVEDREEVAEGQHVHTALLSGLLSHIGLKEGDKREYLGARGAKFAIFPGSALFKKQPRWVMSAELVETSRLWGRVNARIEPEWAEKLAPHLVKYSYSEPHWEKKQGAVMAYEKVTLYGLPIVPRRKVGYSKVDPVASRELFIRHALVEGDWDTHHTFYNENVKLLARIEEIENRARRRDIAVDDETVYALYDARIPADVVSARHFDSWWKKARRDDPELLTFTREMLVNAGRDGVDPNAYPDAWLANGVRLPLTYEFEPNTKADGVTVEVPIALLNKLDPDDFGWSVPGFRREVVIALIRALPKALRTNFVPVPDWADAVLDRVPARRGPLPDAIGNELRRLTGTVVPRDAWRPDEVPDHLRVNFRVVDEQGQVAGEGRDLEVLRRSLAPKVQQTISKAAGDIERRGITANDFGMLPRRVAQVRGGYEVNVYPALVDEGDSVAVKVFETEAEQRTAMIAGTRKLLLLTLPPAARYLQGRLDNQAKLELTRGNPYRSIAELLDDCAGAAVDRLVADAGGPVWSSIEFASLRDTVRQDLVDAVANVVTQVRQVLSTAYDIEQRLKSQRNPTLLPALADIRQQLKGLVHAGFVTETGWRQLHHLPRYLRGMVYRLDRLGGNLARDRQLTAQIHEIESEYRELRGLGAPEEGLREIRWMIEELRINFFAQSLGTAYPISDKRIFKAMDQLPV</sequence>
<evidence type="ECO:0000256" key="3">
    <source>
        <dbReference type="ARBA" id="ARBA00022806"/>
    </source>
</evidence>
<dbReference type="InterPro" id="IPR001650">
    <property type="entry name" value="Helicase_C-like"/>
</dbReference>
<name>A0ABT0Y0Y7_9ACTN</name>
<dbReference type="EMBL" id="JAMQOL010000023">
    <property type="protein sequence ID" value="MCM4079545.1"/>
    <property type="molecule type" value="Genomic_DNA"/>
</dbReference>
<keyword evidence="2 7" id="KW-0378">Hydrolase</keyword>
<dbReference type="InterPro" id="IPR010222">
    <property type="entry name" value="RNA_helicase_HrpA"/>
</dbReference>
<dbReference type="GO" id="GO:0016787">
    <property type="term" value="F:hydrolase activity"/>
    <property type="evidence" value="ECO:0007669"/>
    <property type="project" value="UniProtKB-KW"/>
</dbReference>
<keyword evidence="8" id="KW-1185">Reference proteome</keyword>
<dbReference type="PANTHER" id="PTHR18934">
    <property type="entry name" value="ATP-DEPENDENT RNA HELICASE"/>
    <property type="match status" value="1"/>
</dbReference>
<dbReference type="InterPro" id="IPR011709">
    <property type="entry name" value="DEAD-box_helicase_OB_fold"/>
</dbReference>
<dbReference type="InterPro" id="IPR027417">
    <property type="entry name" value="P-loop_NTPase"/>
</dbReference>
<dbReference type="EC" id="3.6.4.13" evidence="7"/>
<dbReference type="InterPro" id="IPR003593">
    <property type="entry name" value="AAA+_ATPase"/>
</dbReference>
<evidence type="ECO:0000259" key="6">
    <source>
        <dbReference type="PROSITE" id="PS51194"/>
    </source>
</evidence>
<proteinExistence type="predicted"/>
<dbReference type="SMART" id="SM00847">
    <property type="entry name" value="HA2"/>
    <property type="match status" value="1"/>
</dbReference>
<dbReference type="InterPro" id="IPR011545">
    <property type="entry name" value="DEAD/DEAH_box_helicase_dom"/>
</dbReference>
<accession>A0ABT0Y0Y7</accession>
<dbReference type="CDD" id="cd17989">
    <property type="entry name" value="DEXHc_HrpA"/>
    <property type="match status" value="1"/>
</dbReference>
<dbReference type="Pfam" id="PF00270">
    <property type="entry name" value="DEAD"/>
    <property type="match status" value="1"/>
</dbReference>
<feature type="domain" description="Helicase C-terminal" evidence="6">
    <location>
        <begin position="286"/>
        <end position="453"/>
    </location>
</feature>
<dbReference type="InterPro" id="IPR014001">
    <property type="entry name" value="Helicase_ATP-bd"/>
</dbReference>
<dbReference type="Pfam" id="PF00271">
    <property type="entry name" value="Helicase_C"/>
    <property type="match status" value="1"/>
</dbReference>
<dbReference type="CDD" id="cd18791">
    <property type="entry name" value="SF2_C_RHA"/>
    <property type="match status" value="1"/>
</dbReference>
<dbReference type="GO" id="GO:0003724">
    <property type="term" value="F:RNA helicase activity"/>
    <property type="evidence" value="ECO:0007669"/>
    <property type="project" value="UniProtKB-EC"/>
</dbReference>
<protein>
    <submittedName>
        <fullName evidence="7">ATP-dependent RNA helicase HrpA</fullName>
        <ecNumber evidence="7">3.6.4.13</ecNumber>
    </submittedName>
</protein>
<gene>
    <name evidence="7" type="primary">hrpA</name>
    <name evidence="7" type="ORF">LXN57_18380</name>
</gene>
<evidence type="ECO:0000256" key="1">
    <source>
        <dbReference type="ARBA" id="ARBA00022741"/>
    </source>
</evidence>
<dbReference type="PROSITE" id="PS51192">
    <property type="entry name" value="HELICASE_ATP_BIND_1"/>
    <property type="match status" value="1"/>
</dbReference>
<dbReference type="PANTHER" id="PTHR18934:SF99">
    <property type="entry name" value="ATP-DEPENDENT RNA HELICASE DHX37-RELATED"/>
    <property type="match status" value="1"/>
</dbReference>
<keyword evidence="4" id="KW-0067">ATP-binding</keyword>
<dbReference type="Pfam" id="PF11898">
    <property type="entry name" value="DUF3418"/>
    <property type="match status" value="1"/>
</dbReference>
<dbReference type="InterPro" id="IPR007502">
    <property type="entry name" value="Helicase-assoc_dom"/>
</dbReference>
<evidence type="ECO:0000313" key="8">
    <source>
        <dbReference type="Proteomes" id="UP001523216"/>
    </source>
</evidence>
<dbReference type="RefSeq" id="WP_251799395.1">
    <property type="nucleotide sequence ID" value="NZ_JAMQOL010000023.1"/>
</dbReference>
<dbReference type="InterPro" id="IPR024590">
    <property type="entry name" value="HrpA_C"/>
</dbReference>
<dbReference type="Pfam" id="PF21010">
    <property type="entry name" value="HA2_C"/>
    <property type="match status" value="1"/>
</dbReference>
<evidence type="ECO:0000259" key="5">
    <source>
        <dbReference type="PROSITE" id="PS51192"/>
    </source>
</evidence>
<dbReference type="PROSITE" id="PS51194">
    <property type="entry name" value="HELICASE_CTER"/>
    <property type="match status" value="1"/>
</dbReference>
<evidence type="ECO:0000256" key="2">
    <source>
        <dbReference type="ARBA" id="ARBA00022801"/>
    </source>
</evidence>
<organism evidence="7 8">
    <name type="scientific">Paractinoplanes hotanensis</name>
    <dbReference type="NCBI Taxonomy" id="2906497"/>
    <lineage>
        <taxon>Bacteria</taxon>
        <taxon>Bacillati</taxon>
        <taxon>Actinomycetota</taxon>
        <taxon>Actinomycetes</taxon>
        <taxon>Micromonosporales</taxon>
        <taxon>Micromonosporaceae</taxon>
        <taxon>Paractinoplanes</taxon>
    </lineage>
</organism>
<dbReference type="Pfam" id="PF04408">
    <property type="entry name" value="WHD_HA2"/>
    <property type="match status" value="1"/>
</dbReference>
<reference evidence="7 8" key="1">
    <citation type="submission" date="2022-06" db="EMBL/GenBank/DDBJ databases">
        <title>Actinoplanes abujensis sp. nov., isolated from Nigerian arid soil.</title>
        <authorList>
            <person name="Ding P."/>
        </authorList>
    </citation>
    <scope>NUCLEOTIDE SEQUENCE [LARGE SCALE GENOMIC DNA]</scope>
    <source>
        <strain evidence="8">TRM88002</strain>
    </source>
</reference>
<dbReference type="SMART" id="SM00487">
    <property type="entry name" value="DEXDc"/>
    <property type="match status" value="1"/>
</dbReference>
<dbReference type="InterPro" id="IPR048333">
    <property type="entry name" value="HA2_WH"/>
</dbReference>
<dbReference type="Proteomes" id="UP001523216">
    <property type="component" value="Unassembled WGS sequence"/>
</dbReference>
<dbReference type="SMART" id="SM00490">
    <property type="entry name" value="HELICc"/>
    <property type="match status" value="1"/>
</dbReference>
<dbReference type="Gene3D" id="3.40.50.300">
    <property type="entry name" value="P-loop containing nucleotide triphosphate hydrolases"/>
    <property type="match status" value="2"/>
</dbReference>
<dbReference type="NCBIfam" id="NF008348">
    <property type="entry name" value="PRK11131.1"/>
    <property type="match status" value="1"/>
</dbReference>
<dbReference type="Pfam" id="PF07717">
    <property type="entry name" value="OB_NTP_bind"/>
    <property type="match status" value="1"/>
</dbReference>
<dbReference type="Gene3D" id="1.20.120.1080">
    <property type="match status" value="1"/>
</dbReference>
<dbReference type="SMART" id="SM00382">
    <property type="entry name" value="AAA"/>
    <property type="match status" value="1"/>
</dbReference>